<protein>
    <submittedName>
        <fullName evidence="7">RNA polymerase sigma-70 factor</fullName>
    </submittedName>
</protein>
<dbReference type="RefSeq" id="WP_245128856.1">
    <property type="nucleotide sequence ID" value="NZ_JALJEJ010000002.1"/>
</dbReference>
<dbReference type="Pfam" id="PF08281">
    <property type="entry name" value="Sigma70_r4_2"/>
    <property type="match status" value="1"/>
</dbReference>
<dbReference type="InterPro" id="IPR014284">
    <property type="entry name" value="RNA_pol_sigma-70_dom"/>
</dbReference>
<keyword evidence="4" id="KW-0804">Transcription</keyword>
<dbReference type="PANTHER" id="PTHR43133">
    <property type="entry name" value="RNA POLYMERASE ECF-TYPE SIGMA FACTO"/>
    <property type="match status" value="1"/>
</dbReference>
<comment type="similarity">
    <text evidence="1">Belongs to the sigma-70 factor family. ECF subfamily.</text>
</comment>
<dbReference type="SUPFAM" id="SSF88946">
    <property type="entry name" value="Sigma2 domain of RNA polymerase sigma factors"/>
    <property type="match status" value="1"/>
</dbReference>
<evidence type="ECO:0000256" key="4">
    <source>
        <dbReference type="ARBA" id="ARBA00023163"/>
    </source>
</evidence>
<dbReference type="InterPro" id="IPR014327">
    <property type="entry name" value="RNA_pol_sigma70_bacteroid"/>
</dbReference>
<dbReference type="GO" id="GO:0016987">
    <property type="term" value="F:sigma factor activity"/>
    <property type="evidence" value="ECO:0007669"/>
    <property type="project" value="UniProtKB-KW"/>
</dbReference>
<dbReference type="GO" id="GO:0006352">
    <property type="term" value="P:DNA-templated transcription initiation"/>
    <property type="evidence" value="ECO:0007669"/>
    <property type="project" value="InterPro"/>
</dbReference>
<name>A0A9X1X3L9_9SPHI</name>
<gene>
    <name evidence="7" type="ORF">MUY27_04835</name>
</gene>
<evidence type="ECO:0000256" key="1">
    <source>
        <dbReference type="ARBA" id="ARBA00010641"/>
    </source>
</evidence>
<dbReference type="Pfam" id="PF04542">
    <property type="entry name" value="Sigma70_r2"/>
    <property type="match status" value="1"/>
</dbReference>
<keyword evidence="2" id="KW-0805">Transcription regulation</keyword>
<proteinExistence type="inferred from homology"/>
<evidence type="ECO:0000313" key="8">
    <source>
        <dbReference type="Proteomes" id="UP001139450"/>
    </source>
</evidence>
<dbReference type="InterPro" id="IPR013324">
    <property type="entry name" value="RNA_pol_sigma_r3/r4-like"/>
</dbReference>
<feature type="domain" description="RNA polymerase sigma factor 70 region 4 type 2" evidence="6">
    <location>
        <begin position="129"/>
        <end position="175"/>
    </location>
</feature>
<dbReference type="InterPro" id="IPR013325">
    <property type="entry name" value="RNA_pol_sigma_r2"/>
</dbReference>
<keyword evidence="8" id="KW-1185">Reference proteome</keyword>
<evidence type="ECO:0000259" key="5">
    <source>
        <dbReference type="Pfam" id="PF04542"/>
    </source>
</evidence>
<keyword evidence="3" id="KW-0731">Sigma factor</keyword>
<dbReference type="SUPFAM" id="SSF88659">
    <property type="entry name" value="Sigma3 and sigma4 domains of RNA polymerase sigma factors"/>
    <property type="match status" value="1"/>
</dbReference>
<evidence type="ECO:0000259" key="6">
    <source>
        <dbReference type="Pfam" id="PF08281"/>
    </source>
</evidence>
<dbReference type="NCBIfam" id="TIGR02937">
    <property type="entry name" value="sigma70-ECF"/>
    <property type="match status" value="1"/>
</dbReference>
<dbReference type="InterPro" id="IPR013249">
    <property type="entry name" value="RNA_pol_sigma70_r4_t2"/>
</dbReference>
<dbReference type="Gene3D" id="1.10.10.10">
    <property type="entry name" value="Winged helix-like DNA-binding domain superfamily/Winged helix DNA-binding domain"/>
    <property type="match status" value="1"/>
</dbReference>
<dbReference type="NCBIfam" id="TIGR02985">
    <property type="entry name" value="Sig70_bacteroi1"/>
    <property type="match status" value="1"/>
</dbReference>
<evidence type="ECO:0000256" key="3">
    <source>
        <dbReference type="ARBA" id="ARBA00023082"/>
    </source>
</evidence>
<evidence type="ECO:0000313" key="7">
    <source>
        <dbReference type="EMBL" id="MCJ8209023.1"/>
    </source>
</evidence>
<reference evidence="7" key="1">
    <citation type="submission" date="2022-04" db="EMBL/GenBank/DDBJ databases">
        <title>Mucilaginibacter sp. RS28 isolated from freshwater.</title>
        <authorList>
            <person name="Ko S.-R."/>
        </authorList>
    </citation>
    <scope>NUCLEOTIDE SEQUENCE</scope>
    <source>
        <strain evidence="7">RS28</strain>
    </source>
</reference>
<dbReference type="Gene3D" id="1.10.1740.10">
    <property type="match status" value="1"/>
</dbReference>
<dbReference type="EMBL" id="JALJEJ010000002">
    <property type="protein sequence ID" value="MCJ8209023.1"/>
    <property type="molecule type" value="Genomic_DNA"/>
</dbReference>
<sequence>MLSGQDDQMWPDATLLEMLRSDDQTAFNILYNKYSAKLYYAAYQLFKDQAICEDLVQELFIDLWVKRHQLKINSLEWYLKVAIKNRVLMYLRTKRAELDISAIELLAEKYGADSQLLRNDINRVLDENVASLPEKCRQIFKLSRTQYLSNKEIASMLNISVKTVENQITIALRHLRAGLSDYLPQIAIVLLLHLLN</sequence>
<dbReference type="PANTHER" id="PTHR43133:SF46">
    <property type="entry name" value="RNA POLYMERASE SIGMA-70 FACTOR ECF SUBFAMILY"/>
    <property type="match status" value="1"/>
</dbReference>
<comment type="caution">
    <text evidence="7">The sequence shown here is derived from an EMBL/GenBank/DDBJ whole genome shotgun (WGS) entry which is preliminary data.</text>
</comment>
<dbReference type="GO" id="GO:0003677">
    <property type="term" value="F:DNA binding"/>
    <property type="evidence" value="ECO:0007669"/>
    <property type="project" value="InterPro"/>
</dbReference>
<organism evidence="7 8">
    <name type="scientific">Mucilaginibacter straminoryzae</name>
    <dbReference type="NCBI Taxonomy" id="2932774"/>
    <lineage>
        <taxon>Bacteria</taxon>
        <taxon>Pseudomonadati</taxon>
        <taxon>Bacteroidota</taxon>
        <taxon>Sphingobacteriia</taxon>
        <taxon>Sphingobacteriales</taxon>
        <taxon>Sphingobacteriaceae</taxon>
        <taxon>Mucilaginibacter</taxon>
    </lineage>
</organism>
<dbReference type="InterPro" id="IPR039425">
    <property type="entry name" value="RNA_pol_sigma-70-like"/>
</dbReference>
<evidence type="ECO:0000256" key="2">
    <source>
        <dbReference type="ARBA" id="ARBA00023015"/>
    </source>
</evidence>
<dbReference type="Proteomes" id="UP001139450">
    <property type="component" value="Unassembled WGS sequence"/>
</dbReference>
<dbReference type="InterPro" id="IPR007627">
    <property type="entry name" value="RNA_pol_sigma70_r2"/>
</dbReference>
<dbReference type="InterPro" id="IPR036388">
    <property type="entry name" value="WH-like_DNA-bd_sf"/>
</dbReference>
<accession>A0A9X1X3L9</accession>
<feature type="domain" description="RNA polymerase sigma-70 region 2" evidence="5">
    <location>
        <begin position="30"/>
        <end position="95"/>
    </location>
</feature>
<dbReference type="AlphaFoldDB" id="A0A9X1X3L9"/>